<sequence>MDTQKYLCNNCGNFGHLFYNCRKPITSFGIVCYRYNESRIEYLFVQRKDSLGYVDFLRGKYNEKNLFQLKNIIKEMTIQERDNILNHTYSELWDKLWNKINDKYDLKNEEKYNFIKRNHLELFDVKWEEPEWGFPKGRRNYKEKDLECALREFEEETGYSKKTLTLIKNLNPYEELFTGSNLKSYKHKYFIAMMKYEDSHSLNYQRSEIGDMKWFSLEEALERIRDYNIEKKELLISLDHLLKNNIIY</sequence>
<dbReference type="GO" id="GO:0004081">
    <property type="term" value="F:bis(5'-nucleosyl)-tetraphosphatase (asymmetrical) activity"/>
    <property type="evidence" value="ECO:0007669"/>
    <property type="project" value="TreeGrafter"/>
</dbReference>
<dbReference type="InterPro" id="IPR015797">
    <property type="entry name" value="NUDIX_hydrolase-like_dom_sf"/>
</dbReference>
<accession>A0A6C0D0S1</accession>
<feature type="domain" description="Nudix hydrolase" evidence="3">
    <location>
        <begin position="23"/>
        <end position="237"/>
    </location>
</feature>
<dbReference type="InterPro" id="IPR000086">
    <property type="entry name" value="NUDIX_hydrolase_dom"/>
</dbReference>
<dbReference type="SUPFAM" id="SSF57756">
    <property type="entry name" value="Retrovirus zinc finger-like domains"/>
    <property type="match status" value="1"/>
</dbReference>
<reference evidence="4" key="1">
    <citation type="journal article" date="2020" name="Nature">
        <title>Giant virus diversity and host interactions through global metagenomics.</title>
        <authorList>
            <person name="Schulz F."/>
            <person name="Roux S."/>
            <person name="Paez-Espino D."/>
            <person name="Jungbluth S."/>
            <person name="Walsh D.A."/>
            <person name="Denef V.J."/>
            <person name="McMahon K.D."/>
            <person name="Konstantinidis K.T."/>
            <person name="Eloe-Fadrosh E.A."/>
            <person name="Kyrpides N.C."/>
            <person name="Woyke T."/>
        </authorList>
    </citation>
    <scope>NUCLEOTIDE SEQUENCE</scope>
    <source>
        <strain evidence="4">GVMAG-M-3300023174-107</strain>
    </source>
</reference>
<dbReference type="Gene3D" id="3.90.79.10">
    <property type="entry name" value="Nucleoside Triphosphate Pyrophosphohydrolase"/>
    <property type="match status" value="1"/>
</dbReference>
<dbReference type="PROSITE" id="PS51462">
    <property type="entry name" value="NUDIX"/>
    <property type="match status" value="1"/>
</dbReference>
<dbReference type="Pfam" id="PF00293">
    <property type="entry name" value="NUDIX"/>
    <property type="match status" value="1"/>
</dbReference>
<dbReference type="SUPFAM" id="SSF55811">
    <property type="entry name" value="Nudix"/>
    <property type="match status" value="1"/>
</dbReference>
<organism evidence="4">
    <name type="scientific">viral metagenome</name>
    <dbReference type="NCBI Taxonomy" id="1070528"/>
    <lineage>
        <taxon>unclassified sequences</taxon>
        <taxon>metagenomes</taxon>
        <taxon>organismal metagenomes</taxon>
    </lineage>
</organism>
<feature type="domain" description="CCHC-type" evidence="2">
    <location>
        <begin position="8"/>
        <end position="23"/>
    </location>
</feature>
<dbReference type="GO" id="GO:0008270">
    <property type="term" value="F:zinc ion binding"/>
    <property type="evidence" value="ECO:0007669"/>
    <property type="project" value="InterPro"/>
</dbReference>
<evidence type="ECO:0000259" key="2">
    <source>
        <dbReference type="PROSITE" id="PS50158"/>
    </source>
</evidence>
<dbReference type="InterPro" id="IPR051325">
    <property type="entry name" value="Nudix_hydrolase_domain"/>
</dbReference>
<evidence type="ECO:0000313" key="4">
    <source>
        <dbReference type="EMBL" id="QHT10368.1"/>
    </source>
</evidence>
<evidence type="ECO:0000259" key="3">
    <source>
        <dbReference type="PROSITE" id="PS51462"/>
    </source>
</evidence>
<dbReference type="PANTHER" id="PTHR21340">
    <property type="entry name" value="DIADENOSINE 5,5-P1,P4-TETRAPHOSPHATE PYROPHOSPHOHYDROLASE MUTT"/>
    <property type="match status" value="1"/>
</dbReference>
<dbReference type="InterPro" id="IPR020084">
    <property type="entry name" value="NUDIX_hydrolase_CS"/>
</dbReference>
<keyword evidence="1" id="KW-0378">Hydrolase</keyword>
<dbReference type="PANTHER" id="PTHR21340:SF0">
    <property type="entry name" value="BIS(5'-NUCLEOSYL)-TETRAPHOSPHATASE [ASYMMETRICAL]"/>
    <property type="match status" value="1"/>
</dbReference>
<dbReference type="InterPro" id="IPR036875">
    <property type="entry name" value="Znf_CCHC_sf"/>
</dbReference>
<dbReference type="InterPro" id="IPR001878">
    <property type="entry name" value="Znf_CCHC"/>
</dbReference>
<evidence type="ECO:0000256" key="1">
    <source>
        <dbReference type="ARBA" id="ARBA00022801"/>
    </source>
</evidence>
<proteinExistence type="predicted"/>
<dbReference type="GO" id="GO:0006167">
    <property type="term" value="P:AMP biosynthetic process"/>
    <property type="evidence" value="ECO:0007669"/>
    <property type="project" value="TreeGrafter"/>
</dbReference>
<dbReference type="GO" id="GO:0003676">
    <property type="term" value="F:nucleic acid binding"/>
    <property type="evidence" value="ECO:0007669"/>
    <property type="project" value="InterPro"/>
</dbReference>
<protein>
    <recommendedName>
        <fullName evidence="5">Nudix hydrolase domain-containing protein</fullName>
    </recommendedName>
</protein>
<dbReference type="AlphaFoldDB" id="A0A6C0D0S1"/>
<dbReference type="PROSITE" id="PS50158">
    <property type="entry name" value="ZF_CCHC"/>
    <property type="match status" value="1"/>
</dbReference>
<name>A0A6C0D0S1_9ZZZZ</name>
<dbReference type="PROSITE" id="PS00893">
    <property type="entry name" value="NUDIX_BOX"/>
    <property type="match status" value="1"/>
</dbReference>
<dbReference type="EMBL" id="MN739520">
    <property type="protein sequence ID" value="QHT10368.1"/>
    <property type="molecule type" value="Genomic_DNA"/>
</dbReference>
<evidence type="ECO:0008006" key="5">
    <source>
        <dbReference type="Google" id="ProtNLM"/>
    </source>
</evidence>
<dbReference type="GO" id="GO:0006754">
    <property type="term" value="P:ATP biosynthetic process"/>
    <property type="evidence" value="ECO:0007669"/>
    <property type="project" value="TreeGrafter"/>
</dbReference>